<dbReference type="Pfam" id="PF02628">
    <property type="entry name" value="COX15-CtaA"/>
    <property type="match status" value="2"/>
</dbReference>
<feature type="transmembrane region" description="Helical" evidence="12">
    <location>
        <begin position="263"/>
        <end position="282"/>
    </location>
</feature>
<protein>
    <submittedName>
        <fullName evidence="13">Heme A synthase</fullName>
    </submittedName>
</protein>
<comment type="caution">
    <text evidence="13">The sequence shown here is derived from an EMBL/GenBank/DDBJ whole genome shotgun (WGS) entry which is preliminary data.</text>
</comment>
<gene>
    <name evidence="13" type="ORF">ACFFI0_05040</name>
</gene>
<evidence type="ECO:0000256" key="5">
    <source>
        <dbReference type="ARBA" id="ARBA00022989"/>
    </source>
</evidence>
<keyword evidence="8" id="KW-0350">Heme biosynthesis</keyword>
<evidence type="ECO:0000256" key="10">
    <source>
        <dbReference type="ARBA" id="ARBA00023157"/>
    </source>
</evidence>
<accession>A0ABV6HFL8</accession>
<evidence type="ECO:0000256" key="11">
    <source>
        <dbReference type="ARBA" id="ARBA00023444"/>
    </source>
</evidence>
<name>A0ABV6HFL8_9SPHI</name>
<keyword evidence="4" id="KW-0479">Metal-binding</keyword>
<organism evidence="13 14">
    <name type="scientific">Olivibacter oleidegradans</name>
    <dbReference type="NCBI Taxonomy" id="760123"/>
    <lineage>
        <taxon>Bacteria</taxon>
        <taxon>Pseudomonadati</taxon>
        <taxon>Bacteroidota</taxon>
        <taxon>Sphingobacteriia</taxon>
        <taxon>Sphingobacteriales</taxon>
        <taxon>Sphingobacteriaceae</taxon>
        <taxon>Olivibacter</taxon>
    </lineage>
</organism>
<evidence type="ECO:0000256" key="3">
    <source>
        <dbReference type="ARBA" id="ARBA00022692"/>
    </source>
</evidence>
<dbReference type="RefSeq" id="WP_130854489.1">
    <property type="nucleotide sequence ID" value="NZ_JBHLWO010000001.1"/>
</dbReference>
<feature type="transmembrane region" description="Helical" evidence="12">
    <location>
        <begin position="12"/>
        <end position="32"/>
    </location>
</feature>
<keyword evidence="3 12" id="KW-0812">Transmembrane</keyword>
<dbReference type="PANTHER" id="PTHR35457">
    <property type="entry name" value="HEME A SYNTHASE"/>
    <property type="match status" value="1"/>
</dbReference>
<keyword evidence="2" id="KW-1003">Cell membrane</keyword>
<feature type="transmembrane region" description="Helical" evidence="12">
    <location>
        <begin position="120"/>
        <end position="140"/>
    </location>
</feature>
<feature type="transmembrane region" description="Helical" evidence="12">
    <location>
        <begin position="147"/>
        <end position="167"/>
    </location>
</feature>
<keyword evidence="6" id="KW-0560">Oxidoreductase</keyword>
<keyword evidence="5 12" id="KW-1133">Transmembrane helix</keyword>
<keyword evidence="10" id="KW-1015">Disulfide bond</keyword>
<evidence type="ECO:0000313" key="14">
    <source>
        <dbReference type="Proteomes" id="UP001589774"/>
    </source>
</evidence>
<sequence length="353" mass="39740">MSVYLPGERRFVVVNKITILSLFLLILAGGVVRSTGSGMGCPDWPKCFDQYVPPTNESQLPEGYEQKYIDNRARKNERFAKTLDLFGFAELAEELRNDKSILQHEEFNAAKTWTEYINRLVGAVTGFFLLLCAVFSTAFLKSKKRIFYFSVLNLFVVFLQAWLGSIVVSTNLLAWVITVHMLLALVILAISIYTYFQAKVLRDSSLLINRGNKSAKLLALVVLVLIVVQVILGTTVREEIDFIASSSDNRAEWVSKLSNYFNYHRDIAIGVFVLCLLLFFLVRTRYAHKSVQSGIVNLIVLLVILQLATGFILSYLGVPAYAQTTHLVLASLLFGAQYYLMLLLGKTSEYIGQ</sequence>
<proteinExistence type="predicted"/>
<evidence type="ECO:0000256" key="4">
    <source>
        <dbReference type="ARBA" id="ARBA00022723"/>
    </source>
</evidence>
<evidence type="ECO:0000313" key="13">
    <source>
        <dbReference type="EMBL" id="MFC0317659.1"/>
    </source>
</evidence>
<keyword evidence="9 12" id="KW-0472">Membrane</keyword>
<reference evidence="13 14" key="1">
    <citation type="submission" date="2024-09" db="EMBL/GenBank/DDBJ databases">
        <authorList>
            <person name="Sun Q."/>
            <person name="Mori K."/>
        </authorList>
    </citation>
    <scope>NUCLEOTIDE SEQUENCE [LARGE SCALE GENOMIC DNA]</scope>
    <source>
        <strain evidence="13 14">CCM 7765</strain>
    </source>
</reference>
<dbReference type="InterPro" id="IPR050450">
    <property type="entry name" value="COX15/CtaA_HemeA_synthase"/>
</dbReference>
<dbReference type="EMBL" id="JBHLWO010000001">
    <property type="protein sequence ID" value="MFC0317659.1"/>
    <property type="molecule type" value="Genomic_DNA"/>
</dbReference>
<evidence type="ECO:0000256" key="9">
    <source>
        <dbReference type="ARBA" id="ARBA00023136"/>
    </source>
</evidence>
<feature type="transmembrane region" description="Helical" evidence="12">
    <location>
        <begin position="217"/>
        <end position="236"/>
    </location>
</feature>
<keyword evidence="7" id="KW-0408">Iron</keyword>
<feature type="transmembrane region" description="Helical" evidence="12">
    <location>
        <begin position="173"/>
        <end position="196"/>
    </location>
</feature>
<comment type="subcellular location">
    <subcellularLocation>
        <location evidence="1">Membrane</location>
        <topology evidence="1">Multi-pass membrane protein</topology>
    </subcellularLocation>
</comment>
<evidence type="ECO:0000256" key="8">
    <source>
        <dbReference type="ARBA" id="ARBA00023133"/>
    </source>
</evidence>
<comment type="pathway">
    <text evidence="11">Porphyrin-containing compound metabolism.</text>
</comment>
<evidence type="ECO:0000256" key="6">
    <source>
        <dbReference type="ARBA" id="ARBA00023002"/>
    </source>
</evidence>
<evidence type="ECO:0000256" key="1">
    <source>
        <dbReference type="ARBA" id="ARBA00004141"/>
    </source>
</evidence>
<evidence type="ECO:0000256" key="2">
    <source>
        <dbReference type="ARBA" id="ARBA00022475"/>
    </source>
</evidence>
<dbReference type="PANTHER" id="PTHR35457:SF1">
    <property type="entry name" value="HEME A SYNTHASE"/>
    <property type="match status" value="1"/>
</dbReference>
<feature type="transmembrane region" description="Helical" evidence="12">
    <location>
        <begin position="324"/>
        <end position="344"/>
    </location>
</feature>
<evidence type="ECO:0000256" key="12">
    <source>
        <dbReference type="SAM" id="Phobius"/>
    </source>
</evidence>
<keyword evidence="14" id="KW-1185">Reference proteome</keyword>
<feature type="transmembrane region" description="Helical" evidence="12">
    <location>
        <begin position="294"/>
        <end position="318"/>
    </location>
</feature>
<dbReference type="InterPro" id="IPR003780">
    <property type="entry name" value="COX15/CtaA_fam"/>
</dbReference>
<dbReference type="Proteomes" id="UP001589774">
    <property type="component" value="Unassembled WGS sequence"/>
</dbReference>
<evidence type="ECO:0000256" key="7">
    <source>
        <dbReference type="ARBA" id="ARBA00023004"/>
    </source>
</evidence>